<sequence>MQQSPSANKPPQASPVPRPAGAPQAPAAIHRPPAMSPPQAVGVYHPINPAQYMAYIANTYTRPSSRPPSQHASPVVSRGSAAPSPTPAYAAGPAPHRHTPQQAPTAWYPQWHGTLPPAPRPTPHCCPNQNTTQAPPRQHIPAASPAVHVRPAAQPAQIQEQSFTEEEKRARRARLLENLRRQHLNPTQKQKLAMMLQQNQKAVQQSPKQPETRQQSPSTTEGLPQPVKMYPPTPTPNAAGPIPPAKFALAVQKYTENIRNSHIQQAPPQAATPAGPNGSKPQIANAAGVRPQGTQVNPQTQSAMAAKVQMQQAQTHQQSQNTITQGISRAAPVDPKLAADIQRLRQHAPELLWQTVPSKQGSPQPGHFQIPPQIKNAQGLPGPQQARKSAQSTPQPTPRMQVAGKPLPQRVQALQQPRSNPKPQTVQIPPQIQNLPQLPPKVHMYPPPVNNPQKQAPKPQTAKQVQTPQALPGNNMPQDMRKITQDALQKIQKGLQIRADAQAAAQAAQQSKQASQNVQKVAQAPAPQAPAPQAPAPQAPVNLQNQTATPKVTPKPQPKPQPKSQPKPQLKRKQSEDTLQGPQPKVQKLDSQQSDTTAKELGEPSVPQTTAKEPPPKTTKAKQTKATKPKPTKAATQEPKVTQEPKSTKQKRKQPDTAATRETQPRKVQKRQPKPVTLVRLVNSTDKGPEPPVNPQPEVTAPAPAPVVPPPPAPSVPEPEPPKVKYGRASATPWLTEEMKTQTFPWETITFVDRSGKVVEPELDGGEDLLRHISALSRF</sequence>
<organism evidence="2 3">
    <name type="scientific">Orbilia brochopaga</name>
    <dbReference type="NCBI Taxonomy" id="3140254"/>
    <lineage>
        <taxon>Eukaryota</taxon>
        <taxon>Fungi</taxon>
        <taxon>Dikarya</taxon>
        <taxon>Ascomycota</taxon>
        <taxon>Pezizomycotina</taxon>
        <taxon>Orbiliomycetes</taxon>
        <taxon>Orbiliales</taxon>
        <taxon>Orbiliaceae</taxon>
        <taxon>Orbilia</taxon>
    </lineage>
</organism>
<dbReference type="Proteomes" id="UP001375240">
    <property type="component" value="Unassembled WGS sequence"/>
</dbReference>
<feature type="region of interest" description="Disordered" evidence="1">
    <location>
        <begin position="1"/>
        <end position="43"/>
    </location>
</feature>
<feature type="compositionally biased region" description="Polar residues" evidence="1">
    <location>
        <begin position="1"/>
        <end position="11"/>
    </location>
</feature>
<feature type="compositionally biased region" description="Polar residues" evidence="1">
    <location>
        <begin position="184"/>
        <end position="222"/>
    </location>
</feature>
<proteinExistence type="predicted"/>
<feature type="compositionally biased region" description="Polar residues" evidence="1">
    <location>
        <begin position="60"/>
        <end position="72"/>
    </location>
</feature>
<gene>
    <name evidence="2" type="ORF">TWF696_007915</name>
</gene>
<comment type="caution">
    <text evidence="2">The sequence shown here is derived from an EMBL/GenBank/DDBJ whole genome shotgun (WGS) entry which is preliminary data.</text>
</comment>
<reference evidence="2 3" key="1">
    <citation type="submission" date="2019-10" db="EMBL/GenBank/DDBJ databases">
        <authorList>
            <person name="Palmer J.M."/>
        </authorList>
    </citation>
    <scope>NUCLEOTIDE SEQUENCE [LARGE SCALE GENOMIC DNA]</scope>
    <source>
        <strain evidence="2 3">TWF696</strain>
    </source>
</reference>
<feature type="compositionally biased region" description="Low complexity" evidence="1">
    <location>
        <begin position="427"/>
        <end position="436"/>
    </location>
</feature>
<name>A0AAV9ULK0_9PEZI</name>
<feature type="compositionally biased region" description="Low complexity" evidence="1">
    <location>
        <begin position="501"/>
        <end position="526"/>
    </location>
</feature>
<feature type="region of interest" description="Disordered" evidence="1">
    <location>
        <begin position="356"/>
        <end position="727"/>
    </location>
</feature>
<feature type="compositionally biased region" description="Basic residues" evidence="1">
    <location>
        <begin position="619"/>
        <end position="631"/>
    </location>
</feature>
<feature type="compositionally biased region" description="Low complexity" evidence="1">
    <location>
        <begin position="301"/>
        <end position="320"/>
    </location>
</feature>
<dbReference type="EMBL" id="JAVHNQ010000006">
    <property type="protein sequence ID" value="KAK6344273.1"/>
    <property type="molecule type" value="Genomic_DNA"/>
</dbReference>
<feature type="compositionally biased region" description="Pro residues" evidence="1">
    <location>
        <begin position="553"/>
        <end position="565"/>
    </location>
</feature>
<keyword evidence="3" id="KW-1185">Reference proteome</keyword>
<evidence type="ECO:0000313" key="2">
    <source>
        <dbReference type="EMBL" id="KAK6344273.1"/>
    </source>
</evidence>
<dbReference type="AlphaFoldDB" id="A0AAV9ULK0"/>
<feature type="region of interest" description="Disordered" evidence="1">
    <location>
        <begin position="60"/>
        <end position="139"/>
    </location>
</feature>
<feature type="compositionally biased region" description="Low complexity" evidence="1">
    <location>
        <begin position="264"/>
        <end position="276"/>
    </location>
</feature>
<accession>A0AAV9ULK0</accession>
<feature type="region of interest" description="Disordered" evidence="1">
    <location>
        <begin position="180"/>
        <end position="239"/>
    </location>
</feature>
<protein>
    <submittedName>
        <fullName evidence="2">Uncharacterized protein</fullName>
    </submittedName>
</protein>
<evidence type="ECO:0000313" key="3">
    <source>
        <dbReference type="Proteomes" id="UP001375240"/>
    </source>
</evidence>
<feature type="region of interest" description="Disordered" evidence="1">
    <location>
        <begin position="263"/>
        <end position="330"/>
    </location>
</feature>
<evidence type="ECO:0000256" key="1">
    <source>
        <dbReference type="SAM" id="MobiDB-lite"/>
    </source>
</evidence>
<feature type="compositionally biased region" description="Low complexity" evidence="1">
    <location>
        <begin position="451"/>
        <end position="466"/>
    </location>
</feature>
<feature type="compositionally biased region" description="Polar residues" evidence="1">
    <location>
        <begin position="412"/>
        <end position="426"/>
    </location>
</feature>
<feature type="compositionally biased region" description="Pro residues" evidence="1">
    <location>
        <begin position="527"/>
        <end position="538"/>
    </location>
</feature>
<feature type="compositionally biased region" description="Low complexity" evidence="1">
    <location>
        <begin position="81"/>
        <end position="94"/>
    </location>
</feature>
<feature type="compositionally biased region" description="Pro residues" evidence="1">
    <location>
        <begin position="703"/>
        <end position="719"/>
    </location>
</feature>